<reference evidence="1 2" key="1">
    <citation type="submission" date="2019-07" db="EMBL/GenBank/DDBJ databases">
        <title>Genomic Encyclopedia of Archaeal and Bacterial Type Strains, Phase II (KMG-II): from individual species to whole genera.</title>
        <authorList>
            <person name="Goeker M."/>
        </authorList>
    </citation>
    <scope>NUCLEOTIDE SEQUENCE [LARGE SCALE GENOMIC DNA]</scope>
    <source>
        <strain evidence="1 2">DSM 21935</strain>
    </source>
</reference>
<keyword evidence="2" id="KW-1185">Reference proteome</keyword>
<accession>A0A5D3YP64</accession>
<organism evidence="1 2">
    <name type="scientific">Fodinibius salinus</name>
    <dbReference type="NCBI Taxonomy" id="860790"/>
    <lineage>
        <taxon>Bacteria</taxon>
        <taxon>Pseudomonadati</taxon>
        <taxon>Balneolota</taxon>
        <taxon>Balneolia</taxon>
        <taxon>Balneolales</taxon>
        <taxon>Balneolaceae</taxon>
        <taxon>Fodinibius</taxon>
    </lineage>
</organism>
<name>A0A5D3YP64_9BACT</name>
<evidence type="ECO:0000313" key="2">
    <source>
        <dbReference type="Proteomes" id="UP000324595"/>
    </source>
</evidence>
<dbReference type="RefSeq" id="WP_148897520.1">
    <property type="nucleotide sequence ID" value="NZ_VNHY01000001.1"/>
</dbReference>
<dbReference type="EMBL" id="VNHY01000001">
    <property type="protein sequence ID" value="TYP94823.1"/>
    <property type="molecule type" value="Genomic_DNA"/>
</dbReference>
<dbReference type="Proteomes" id="UP000324595">
    <property type="component" value="Unassembled WGS sequence"/>
</dbReference>
<dbReference type="InterPro" id="IPR052552">
    <property type="entry name" value="YeaO-like"/>
</dbReference>
<dbReference type="PANTHER" id="PTHR36849">
    <property type="entry name" value="CYTOPLASMIC PROTEIN-RELATED"/>
    <property type="match status" value="1"/>
</dbReference>
<comment type="caution">
    <text evidence="1">The sequence shown here is derived from an EMBL/GenBank/DDBJ whole genome shotgun (WGS) entry which is preliminary data.</text>
</comment>
<dbReference type="AlphaFoldDB" id="A0A5D3YP64"/>
<gene>
    <name evidence="1" type="ORF">LX73_0112</name>
</gene>
<proteinExistence type="predicted"/>
<evidence type="ECO:0000313" key="1">
    <source>
        <dbReference type="EMBL" id="TYP94823.1"/>
    </source>
</evidence>
<sequence length="118" mass="14257">MGNQLKTKRIYEDYSKDDGFRLLVDRLWPRGVSKEEARLDKWIKDIAPSTELRKWFDHDPDKFDEFSKRYKGELTNRDKTVNYLLEKAEQKKITLLYAARDKDYNHANVLKEFLEKKL</sequence>
<protein>
    <submittedName>
        <fullName evidence="1">Uncharacterized conserved protein YeaO, DUF488 family</fullName>
    </submittedName>
</protein>
<dbReference type="PANTHER" id="PTHR36849:SF1">
    <property type="entry name" value="CYTOPLASMIC PROTEIN"/>
    <property type="match status" value="1"/>
</dbReference>
<dbReference type="OrthoDB" id="9790745at2"/>
<dbReference type="Pfam" id="PF22752">
    <property type="entry name" value="DUF488-N3i"/>
    <property type="match status" value="1"/>
</dbReference>